<keyword evidence="1" id="KW-0175">Coiled coil</keyword>
<organism evidence="3 4">
    <name type="scientific">[Candida] railenensis</name>
    <dbReference type="NCBI Taxonomy" id="45579"/>
    <lineage>
        <taxon>Eukaryota</taxon>
        <taxon>Fungi</taxon>
        <taxon>Dikarya</taxon>
        <taxon>Ascomycota</taxon>
        <taxon>Saccharomycotina</taxon>
        <taxon>Pichiomycetes</taxon>
        <taxon>Debaryomycetaceae</taxon>
        <taxon>Kurtzmaniella</taxon>
    </lineage>
</organism>
<feature type="region of interest" description="Disordered" evidence="2">
    <location>
        <begin position="117"/>
        <end position="144"/>
    </location>
</feature>
<gene>
    <name evidence="3" type="ORF">CLIB1423_11S01970</name>
</gene>
<evidence type="ECO:0000256" key="1">
    <source>
        <dbReference type="SAM" id="Coils"/>
    </source>
</evidence>
<sequence length="585" mass="68432">MSSLRDKYEQSKRRAYIPRETSAEKFSPREKKLSHSYESHNASTYADDLRFNAATRNKQDFSYKLPMKDDSYDRDYSSINFIPKYDNNLGGTAEGDDFSPIRTIPFALSSKYSPSSLYKTKPKKSGDGILKSGAPNGGGYRVSKLNSQKGGILKRLGSYFFNRIIKEENKSESSSNRKRVLFASEALPLTKNQENLTPVDTSVYEDALNEERERNKRLTSSYEQEVRRLEDELDFKDQEYNSIKEMLELRDKKEQENLEKLEESFNKSLRENEVRHLEDRSRLLELKESLSAERTLIQKESVKIQDEREKLMKEKRDVESKLRKYELDSKRFVDQHVNTPDRRTVNEHASTKDILLKEKVEIQKEIDNNKDQHVRFFETLLKISDSLPRYNETFFSSLDSIVSDQRAIPKPTKRLEKLKVLEDKVNEYSSTFNQITTSTKTLQLSSLFEKLEKNLSISLEKRKRNVKQLDHEIFKANLILADADTISQILSSTLKSANYLRYSRLFEHKGTLLEEMKLLIELLLRLNTLTVKLYEKGESLTINDNNFRNLITSTPRNKHEHSGERLSPIDYSTFFRELDRSIQQF</sequence>
<protein>
    <submittedName>
        <fullName evidence="3">Uncharacterized protein</fullName>
    </submittedName>
</protein>
<feature type="region of interest" description="Disordered" evidence="2">
    <location>
        <begin position="1"/>
        <end position="39"/>
    </location>
</feature>
<evidence type="ECO:0000256" key="2">
    <source>
        <dbReference type="SAM" id="MobiDB-lite"/>
    </source>
</evidence>
<keyword evidence="4" id="KW-1185">Reference proteome</keyword>
<feature type="compositionally biased region" description="Basic and acidic residues" evidence="2">
    <location>
        <begin position="1"/>
        <end position="12"/>
    </location>
</feature>
<accession>A0A9P0QRC1</accession>
<reference evidence="3" key="1">
    <citation type="submission" date="2022-03" db="EMBL/GenBank/DDBJ databases">
        <authorList>
            <person name="Legras J.-L."/>
            <person name="Devillers H."/>
            <person name="Grondin C."/>
        </authorList>
    </citation>
    <scope>NUCLEOTIDE SEQUENCE</scope>
    <source>
        <strain evidence="3">CLIB 1423</strain>
    </source>
</reference>
<proteinExistence type="predicted"/>
<feature type="compositionally biased region" description="Basic and acidic residues" evidence="2">
    <location>
        <begin position="21"/>
        <end position="38"/>
    </location>
</feature>
<comment type="caution">
    <text evidence="3">The sequence shown here is derived from an EMBL/GenBank/DDBJ whole genome shotgun (WGS) entry which is preliminary data.</text>
</comment>
<evidence type="ECO:0000313" key="3">
    <source>
        <dbReference type="EMBL" id="CAH2353538.1"/>
    </source>
</evidence>
<dbReference type="AlphaFoldDB" id="A0A9P0QRC1"/>
<name>A0A9P0QRC1_9ASCO</name>
<feature type="coiled-coil region" evidence="1">
    <location>
        <begin position="208"/>
        <end position="271"/>
    </location>
</feature>
<dbReference type="EMBL" id="CAKXYY010000011">
    <property type="protein sequence ID" value="CAH2353538.1"/>
    <property type="molecule type" value="Genomic_DNA"/>
</dbReference>
<dbReference type="Proteomes" id="UP000837801">
    <property type="component" value="Unassembled WGS sequence"/>
</dbReference>
<feature type="coiled-coil region" evidence="1">
    <location>
        <begin position="297"/>
        <end position="328"/>
    </location>
</feature>
<evidence type="ECO:0000313" key="4">
    <source>
        <dbReference type="Proteomes" id="UP000837801"/>
    </source>
</evidence>